<keyword evidence="1" id="KW-1133">Transmembrane helix</keyword>
<organism evidence="2">
    <name type="scientific">Bradyrhizobium septentrionale</name>
    <dbReference type="NCBI Taxonomy" id="1404411"/>
    <lineage>
        <taxon>Bacteria</taxon>
        <taxon>Pseudomonadati</taxon>
        <taxon>Pseudomonadota</taxon>
        <taxon>Alphaproteobacteria</taxon>
        <taxon>Hyphomicrobiales</taxon>
        <taxon>Nitrobacteraceae</taxon>
        <taxon>Bradyrhizobium</taxon>
    </lineage>
</organism>
<gene>
    <name evidence="2" type="ORF">HAP48_032090</name>
</gene>
<sequence>MDTSFVLLIGAIAGAIGGWITSGMLKSISLGKAADTIVGLLGGVVVSYSLHTTLANLAGSDSSVSLGATVSQIVAALVGGGILTVICALLTRLIRERAPERLASVV</sequence>
<proteinExistence type="predicted"/>
<dbReference type="AlphaFoldDB" id="A0A973W535"/>
<accession>A0A973W535</accession>
<evidence type="ECO:0000313" key="2">
    <source>
        <dbReference type="EMBL" id="NVI47522.1"/>
    </source>
</evidence>
<dbReference type="EMBL" id="JAAOLE020000001">
    <property type="protein sequence ID" value="NVI47522.1"/>
    <property type="molecule type" value="Genomic_DNA"/>
</dbReference>
<keyword evidence="1" id="KW-0812">Transmembrane</keyword>
<comment type="caution">
    <text evidence="2">The sequence shown here is derived from an EMBL/GenBank/DDBJ whole genome shotgun (WGS) entry which is preliminary data.</text>
</comment>
<dbReference type="RefSeq" id="WP_166208108.1">
    <property type="nucleotide sequence ID" value="NZ_CP088285.1"/>
</dbReference>
<reference evidence="2" key="1">
    <citation type="submission" date="2020-06" db="EMBL/GenBank/DDBJ databases">
        <title>Whole Genome Sequence of Bradyrhizobium sp. Strain 1S1.</title>
        <authorList>
            <person name="Bromfield E.S.P."/>
            <person name="Cloutier S."/>
        </authorList>
    </citation>
    <scope>NUCLEOTIDE SEQUENCE [LARGE SCALE GENOMIC DNA]</scope>
    <source>
        <strain evidence="2">1S1</strain>
    </source>
</reference>
<name>A0A973W535_9BRAD</name>
<protein>
    <submittedName>
        <fullName evidence="2">Uncharacterized protein</fullName>
    </submittedName>
</protein>
<feature type="transmembrane region" description="Helical" evidence="1">
    <location>
        <begin position="37"/>
        <end position="58"/>
    </location>
</feature>
<keyword evidence="1" id="KW-0472">Membrane</keyword>
<feature type="transmembrane region" description="Helical" evidence="1">
    <location>
        <begin position="6"/>
        <end position="25"/>
    </location>
</feature>
<evidence type="ECO:0000256" key="1">
    <source>
        <dbReference type="SAM" id="Phobius"/>
    </source>
</evidence>
<feature type="transmembrane region" description="Helical" evidence="1">
    <location>
        <begin position="70"/>
        <end position="91"/>
    </location>
</feature>